<dbReference type="Pfam" id="PF01522">
    <property type="entry name" value="Polysacc_deac_1"/>
    <property type="match status" value="1"/>
</dbReference>
<keyword evidence="1" id="KW-0479">Metal-binding</keyword>
<evidence type="ECO:0000256" key="1">
    <source>
        <dbReference type="ARBA" id="ARBA00022723"/>
    </source>
</evidence>
<name>A0A1H8IJK9_9PROT</name>
<gene>
    <name evidence="4" type="ORF">SAMN05216404_10689</name>
</gene>
<dbReference type="GO" id="GO:0005975">
    <property type="term" value="P:carbohydrate metabolic process"/>
    <property type="evidence" value="ECO:0007669"/>
    <property type="project" value="InterPro"/>
</dbReference>
<dbReference type="PANTHER" id="PTHR10587:SF133">
    <property type="entry name" value="CHITIN DEACETYLASE 1-RELATED"/>
    <property type="match status" value="1"/>
</dbReference>
<dbReference type="GO" id="GO:0046872">
    <property type="term" value="F:metal ion binding"/>
    <property type="evidence" value="ECO:0007669"/>
    <property type="project" value="UniProtKB-KW"/>
</dbReference>
<dbReference type="GO" id="GO:0016810">
    <property type="term" value="F:hydrolase activity, acting on carbon-nitrogen (but not peptide) bonds"/>
    <property type="evidence" value="ECO:0007669"/>
    <property type="project" value="InterPro"/>
</dbReference>
<dbReference type="InterPro" id="IPR002509">
    <property type="entry name" value="NODB_dom"/>
</dbReference>
<proteinExistence type="predicted"/>
<dbReference type="AlphaFoldDB" id="A0A1H8IJK9"/>
<dbReference type="PANTHER" id="PTHR10587">
    <property type="entry name" value="GLYCOSYL TRANSFERASE-RELATED"/>
    <property type="match status" value="1"/>
</dbReference>
<reference evidence="4 5" key="1">
    <citation type="submission" date="2016-10" db="EMBL/GenBank/DDBJ databases">
        <authorList>
            <person name="de Groot N.N."/>
        </authorList>
    </citation>
    <scope>NUCLEOTIDE SEQUENCE [LARGE SCALE GENOMIC DNA]</scope>
    <source>
        <strain evidence="4 5">Nl18</strain>
    </source>
</reference>
<dbReference type="EMBL" id="FOCT01000006">
    <property type="protein sequence ID" value="SEN68376.1"/>
    <property type="molecule type" value="Genomic_DNA"/>
</dbReference>
<evidence type="ECO:0000313" key="4">
    <source>
        <dbReference type="EMBL" id="SEN68376.1"/>
    </source>
</evidence>
<dbReference type="SUPFAM" id="SSF88713">
    <property type="entry name" value="Glycoside hydrolase/deacetylase"/>
    <property type="match status" value="1"/>
</dbReference>
<accession>A0A1H8IJK9</accession>
<protein>
    <submittedName>
        <fullName evidence="4">Peptidoglycan/xylan/chitin deacetylase, PgdA/CDA1 family</fullName>
    </submittedName>
</protein>
<organism evidence="4 5">
    <name type="scientific">Nitrosospira multiformis</name>
    <dbReference type="NCBI Taxonomy" id="1231"/>
    <lineage>
        <taxon>Bacteria</taxon>
        <taxon>Pseudomonadati</taxon>
        <taxon>Pseudomonadota</taxon>
        <taxon>Betaproteobacteria</taxon>
        <taxon>Nitrosomonadales</taxon>
        <taxon>Nitrosomonadaceae</taxon>
        <taxon>Nitrosospira</taxon>
    </lineage>
</organism>
<feature type="domain" description="NodB homology" evidence="3">
    <location>
        <begin position="6"/>
        <end position="196"/>
    </location>
</feature>
<dbReference type="GO" id="GO:0016020">
    <property type="term" value="C:membrane"/>
    <property type="evidence" value="ECO:0007669"/>
    <property type="project" value="TreeGrafter"/>
</dbReference>
<evidence type="ECO:0000256" key="2">
    <source>
        <dbReference type="ARBA" id="ARBA00022801"/>
    </source>
</evidence>
<dbReference type="CDD" id="cd10917">
    <property type="entry name" value="CE4_NodB_like_6s_7s"/>
    <property type="match status" value="1"/>
</dbReference>
<sequence length="198" mass="22406">MLGDEKRIVLSFDDGPGPVSALESILGTLRENDIKAEFYVLGDEVRQFPEAARMIVDQGHDIQNHSWSHPNLAQETEEEVRRELERTQDIIEEVSGIRPTKIRPPYGAGGFRGHLDPELVRVAEELSLAIVTWDIDTEDWKAPQGLGEEKIAYIEEQFTQMPRKVSFNVLMHILAGTARDLPSFISRLRGWGFTIAEP</sequence>
<dbReference type="InterPro" id="IPR050248">
    <property type="entry name" value="Polysacc_deacetylase_ArnD"/>
</dbReference>
<evidence type="ECO:0000313" key="5">
    <source>
        <dbReference type="Proteomes" id="UP000183898"/>
    </source>
</evidence>
<keyword evidence="2" id="KW-0378">Hydrolase</keyword>
<dbReference type="Gene3D" id="3.20.20.370">
    <property type="entry name" value="Glycoside hydrolase/deacetylase"/>
    <property type="match status" value="1"/>
</dbReference>
<dbReference type="Proteomes" id="UP000183898">
    <property type="component" value="Unassembled WGS sequence"/>
</dbReference>
<dbReference type="PROSITE" id="PS51677">
    <property type="entry name" value="NODB"/>
    <property type="match status" value="1"/>
</dbReference>
<evidence type="ECO:0000259" key="3">
    <source>
        <dbReference type="PROSITE" id="PS51677"/>
    </source>
</evidence>
<dbReference type="InterPro" id="IPR011330">
    <property type="entry name" value="Glyco_hydro/deAcase_b/a-brl"/>
</dbReference>